<dbReference type="InterPro" id="IPR036366">
    <property type="entry name" value="PGBDSf"/>
</dbReference>
<name>A0A8S5TNG8_9CAUD</name>
<protein>
    <submittedName>
        <fullName evidence="3">Peptidase</fullName>
    </submittedName>
</protein>
<organism evidence="3">
    <name type="scientific">Podoviridae sp. ct90d35</name>
    <dbReference type="NCBI Taxonomy" id="2827724"/>
    <lineage>
        <taxon>Viruses</taxon>
        <taxon>Duplodnaviria</taxon>
        <taxon>Heunggongvirae</taxon>
        <taxon>Uroviricota</taxon>
        <taxon>Caudoviricetes</taxon>
    </lineage>
</organism>
<dbReference type="InterPro" id="IPR009045">
    <property type="entry name" value="Zn_M74/Hedgehog-like"/>
</dbReference>
<accession>A0A8S5TNG8</accession>
<reference evidence="3" key="1">
    <citation type="journal article" date="2021" name="Proc. Natl. Acad. Sci. U.S.A.">
        <title>A Catalog of Tens of Thousands of Viruses from Human Metagenomes Reveals Hidden Associations with Chronic Diseases.</title>
        <authorList>
            <person name="Tisza M.J."/>
            <person name="Buck C.B."/>
        </authorList>
    </citation>
    <scope>NUCLEOTIDE SEQUENCE</scope>
    <source>
        <strain evidence="3">Ct90d35</strain>
    </source>
</reference>
<feature type="domain" description="Peptidase M15A C-terminal" evidence="2">
    <location>
        <begin position="89"/>
        <end position="192"/>
    </location>
</feature>
<dbReference type="Pfam" id="PF01471">
    <property type="entry name" value="PG_binding_1"/>
    <property type="match status" value="1"/>
</dbReference>
<dbReference type="SUPFAM" id="SSF47090">
    <property type="entry name" value="PGBD-like"/>
    <property type="match status" value="1"/>
</dbReference>
<dbReference type="InterPro" id="IPR036365">
    <property type="entry name" value="PGBD-like_sf"/>
</dbReference>
<evidence type="ECO:0000259" key="2">
    <source>
        <dbReference type="Pfam" id="PF08291"/>
    </source>
</evidence>
<dbReference type="Gene3D" id="1.10.101.10">
    <property type="entry name" value="PGBD-like superfamily/PGBD"/>
    <property type="match status" value="1"/>
</dbReference>
<feature type="domain" description="Peptidoglycan binding-like" evidence="1">
    <location>
        <begin position="4"/>
        <end position="52"/>
    </location>
</feature>
<dbReference type="Gene3D" id="3.30.1380.10">
    <property type="match status" value="1"/>
</dbReference>
<dbReference type="EMBL" id="BK032865">
    <property type="protein sequence ID" value="DAF64671.1"/>
    <property type="molecule type" value="Genomic_DNA"/>
</dbReference>
<evidence type="ECO:0000313" key="3">
    <source>
        <dbReference type="EMBL" id="DAF64671.1"/>
    </source>
</evidence>
<dbReference type="InterPro" id="IPR013230">
    <property type="entry name" value="Peptidase_M15A_C"/>
</dbReference>
<dbReference type="InterPro" id="IPR002477">
    <property type="entry name" value="Peptidoglycan-bd-like"/>
</dbReference>
<dbReference type="Pfam" id="PF08291">
    <property type="entry name" value="Peptidase_M15_3"/>
    <property type="match status" value="1"/>
</dbReference>
<sequence length="206" mass="22554">MTTKQVQCLLVYLGYDAGRIDGVDGQKTRQAIRNFQGAEGLGVDGVAGEQTAIRLKDAVWQDRFAKDNIVPSSGQPPDLPGWWGKYKWFAPSEFRCPCGKCGGGIAKMHEGIVAEANDMREYLGVPIVIVPPDGHSGGSGYRCQAYNDSLPGSVKNSRHVQGKAVDIITRGVPDEKVEERLAQRKAAGKLRYWYRIGPGAHHMDIE</sequence>
<evidence type="ECO:0000259" key="1">
    <source>
        <dbReference type="Pfam" id="PF01471"/>
    </source>
</evidence>
<proteinExistence type="predicted"/>
<dbReference type="SUPFAM" id="SSF55166">
    <property type="entry name" value="Hedgehog/DD-peptidase"/>
    <property type="match status" value="1"/>
</dbReference>